<dbReference type="InterPro" id="IPR023393">
    <property type="entry name" value="START-like_dom_sf"/>
</dbReference>
<name>A0AAF3FEA1_9BILA</name>
<accession>A0AAF3FEA1</accession>
<evidence type="ECO:0000313" key="3">
    <source>
        <dbReference type="Proteomes" id="UP000887575"/>
    </source>
</evidence>
<reference evidence="4" key="1">
    <citation type="submission" date="2024-02" db="UniProtKB">
        <authorList>
            <consortium name="WormBaseParasite"/>
        </authorList>
    </citation>
    <scope>IDENTIFICATION</scope>
</reference>
<organism evidence="3 4">
    <name type="scientific">Mesorhabditis belari</name>
    <dbReference type="NCBI Taxonomy" id="2138241"/>
    <lineage>
        <taxon>Eukaryota</taxon>
        <taxon>Metazoa</taxon>
        <taxon>Ecdysozoa</taxon>
        <taxon>Nematoda</taxon>
        <taxon>Chromadorea</taxon>
        <taxon>Rhabditida</taxon>
        <taxon>Rhabditina</taxon>
        <taxon>Rhabditomorpha</taxon>
        <taxon>Rhabditoidea</taxon>
        <taxon>Rhabditidae</taxon>
        <taxon>Mesorhabditinae</taxon>
        <taxon>Mesorhabditis</taxon>
    </lineage>
</organism>
<evidence type="ECO:0000259" key="2">
    <source>
        <dbReference type="PROSITE" id="PS50848"/>
    </source>
</evidence>
<dbReference type="GO" id="GO:0120020">
    <property type="term" value="F:cholesterol transfer activity"/>
    <property type="evidence" value="ECO:0007669"/>
    <property type="project" value="InterPro"/>
</dbReference>
<dbReference type="AlphaFoldDB" id="A0AAF3FEA1"/>
<dbReference type="Pfam" id="PF01852">
    <property type="entry name" value="START"/>
    <property type="match status" value="1"/>
</dbReference>
<feature type="signal peptide" evidence="1">
    <location>
        <begin position="1"/>
        <end position="23"/>
    </location>
</feature>
<proteinExistence type="predicted"/>
<dbReference type="PANTHER" id="PTHR46489">
    <property type="entry name" value="STEROIDOGENIC ACUTE REGULATORY PROTEIN, MITOCHONDRIAL"/>
    <property type="match status" value="1"/>
</dbReference>
<evidence type="ECO:0000313" key="4">
    <source>
        <dbReference type="WBParaSite" id="MBELARI_LOCUS5127"/>
    </source>
</evidence>
<dbReference type="PROSITE" id="PS50848">
    <property type="entry name" value="START"/>
    <property type="match status" value="1"/>
</dbReference>
<dbReference type="SMART" id="SM00234">
    <property type="entry name" value="START"/>
    <property type="match status" value="1"/>
</dbReference>
<feature type="chain" id="PRO_5041912740" description="START domain-containing protein" evidence="1">
    <location>
        <begin position="24"/>
        <end position="266"/>
    </location>
</feature>
<dbReference type="SUPFAM" id="SSF55961">
    <property type="entry name" value="Bet v1-like"/>
    <property type="match status" value="1"/>
</dbReference>
<dbReference type="Gene3D" id="3.30.530.20">
    <property type="match status" value="1"/>
</dbReference>
<dbReference type="InterPro" id="IPR002913">
    <property type="entry name" value="START_lipid-bd_dom"/>
</dbReference>
<sequence length="266" mass="29661">MSTKFLITMVILANIFAMEQVLGVTSVTLHGVTDTLPPEKEKYKIALETAAAAFQDAEKLFADPTFESRDGWEDDQSNDDGDVVYAKDTEEGTKMVTVRVTGKVDDVMQEAWTGASGLPEWNPNIDFASTIATLTDHVDILTYGNNDILVVSGREFVSARLYRKVGDYYIMASRSVNLTDVPEKKGKVRAWLYLAAARFRADPTDPENKTLTDVVMHVDLKGFLPEFLVNQVIGKIMLMDVEQNKKHFDEIKQKKDEAKKAANDAA</sequence>
<dbReference type="InterPro" id="IPR029866">
    <property type="entry name" value="StAR"/>
</dbReference>
<protein>
    <recommendedName>
        <fullName evidence="2">START domain-containing protein</fullName>
    </recommendedName>
</protein>
<dbReference type="WBParaSite" id="MBELARI_LOCUS5127">
    <property type="protein sequence ID" value="MBELARI_LOCUS5127"/>
    <property type="gene ID" value="MBELARI_LOCUS5127"/>
</dbReference>
<feature type="domain" description="START" evidence="2">
    <location>
        <begin position="70"/>
        <end position="253"/>
    </location>
</feature>
<dbReference type="Proteomes" id="UP000887575">
    <property type="component" value="Unassembled WGS sequence"/>
</dbReference>
<keyword evidence="1" id="KW-0732">Signal</keyword>
<evidence type="ECO:0000256" key="1">
    <source>
        <dbReference type="SAM" id="SignalP"/>
    </source>
</evidence>
<dbReference type="GO" id="GO:0005739">
    <property type="term" value="C:mitochondrion"/>
    <property type="evidence" value="ECO:0007669"/>
    <property type="project" value="InterPro"/>
</dbReference>
<dbReference type="GO" id="GO:0006694">
    <property type="term" value="P:steroid biosynthetic process"/>
    <property type="evidence" value="ECO:0007669"/>
    <property type="project" value="InterPro"/>
</dbReference>
<dbReference type="PANTHER" id="PTHR46489:SF1">
    <property type="entry name" value="STEROIDOGENIC ACUTE REGULATORY PROTEIN, MITOCHONDRIAL"/>
    <property type="match status" value="1"/>
</dbReference>
<keyword evidence="3" id="KW-1185">Reference proteome</keyword>
<dbReference type="GO" id="GO:0015485">
    <property type="term" value="F:cholesterol binding"/>
    <property type="evidence" value="ECO:0007669"/>
    <property type="project" value="InterPro"/>
</dbReference>